<dbReference type="InterPro" id="IPR038770">
    <property type="entry name" value="Na+/solute_symporter_sf"/>
</dbReference>
<dbReference type="GO" id="GO:1902600">
    <property type="term" value="P:proton transmembrane transport"/>
    <property type="evidence" value="ECO:0007669"/>
    <property type="project" value="InterPro"/>
</dbReference>
<dbReference type="Proteomes" id="UP001141552">
    <property type="component" value="Unassembled WGS sequence"/>
</dbReference>
<evidence type="ECO:0000313" key="14">
    <source>
        <dbReference type="EMBL" id="KAJ4843847.1"/>
    </source>
</evidence>
<comment type="similarity">
    <text evidence="9">Belongs to the monovalent cation:proton antiporter 2 (CPA2) transporter (TC 2.A.37) family. CHX (TC 2.A.37.4) subfamily.</text>
</comment>
<feature type="transmembrane region" description="Helical" evidence="10">
    <location>
        <begin position="116"/>
        <end position="133"/>
    </location>
</feature>
<feature type="domain" description="Cation/H(+) antiporter central" evidence="12">
    <location>
        <begin position="499"/>
        <end position="627"/>
    </location>
</feature>
<evidence type="ECO:0000313" key="15">
    <source>
        <dbReference type="Proteomes" id="UP001141552"/>
    </source>
</evidence>
<feature type="transmembrane region" description="Helical" evidence="10">
    <location>
        <begin position="183"/>
        <end position="205"/>
    </location>
</feature>
<evidence type="ECO:0000256" key="2">
    <source>
        <dbReference type="ARBA" id="ARBA00022448"/>
    </source>
</evidence>
<dbReference type="EMBL" id="JAKUCV010002129">
    <property type="protein sequence ID" value="KAJ4843847.1"/>
    <property type="molecule type" value="Genomic_DNA"/>
</dbReference>
<keyword evidence="15" id="KW-1185">Reference proteome</keyword>
<feature type="transmembrane region" description="Helical" evidence="10">
    <location>
        <begin position="365"/>
        <end position="387"/>
    </location>
</feature>
<evidence type="ECO:0000256" key="7">
    <source>
        <dbReference type="ARBA" id="ARBA00023065"/>
    </source>
</evidence>
<name>A0A9Q0G7X3_9ROSI</name>
<dbReference type="Pfam" id="PF23256">
    <property type="entry name" value="CHX17_2nd"/>
    <property type="match status" value="1"/>
</dbReference>
<evidence type="ECO:0000256" key="9">
    <source>
        <dbReference type="ARBA" id="ARBA00038341"/>
    </source>
</evidence>
<feature type="transmembrane region" description="Helical" evidence="10">
    <location>
        <begin position="393"/>
        <end position="412"/>
    </location>
</feature>
<evidence type="ECO:0000259" key="13">
    <source>
        <dbReference type="Pfam" id="PF23259"/>
    </source>
</evidence>
<dbReference type="Pfam" id="PF23259">
    <property type="entry name" value="CHX17_C"/>
    <property type="match status" value="1"/>
</dbReference>
<feature type="transmembrane region" description="Helical" evidence="10">
    <location>
        <begin position="51"/>
        <end position="73"/>
    </location>
</feature>
<feature type="transmembrane region" description="Helical" evidence="10">
    <location>
        <begin position="217"/>
        <end position="239"/>
    </location>
</feature>
<keyword evidence="2" id="KW-0813">Transport</keyword>
<protein>
    <recommendedName>
        <fullName evidence="16">Cation/H+ exchanger domain-containing protein</fullName>
    </recommendedName>
</protein>
<dbReference type="AlphaFoldDB" id="A0A9Q0G7X3"/>
<feature type="domain" description="Cation/H(+) antiporter C-terminal" evidence="13">
    <location>
        <begin position="645"/>
        <end position="797"/>
    </location>
</feature>
<evidence type="ECO:0000256" key="5">
    <source>
        <dbReference type="ARBA" id="ARBA00022958"/>
    </source>
</evidence>
<evidence type="ECO:0000259" key="12">
    <source>
        <dbReference type="Pfam" id="PF23256"/>
    </source>
</evidence>
<dbReference type="PANTHER" id="PTHR32468:SF74">
    <property type="entry name" value="CATION_H(+) ANTIPORTER 21-RELATED"/>
    <property type="match status" value="1"/>
</dbReference>
<dbReference type="Gene3D" id="1.20.1530.20">
    <property type="match status" value="1"/>
</dbReference>
<keyword evidence="6 10" id="KW-1133">Transmembrane helix</keyword>
<organism evidence="14 15">
    <name type="scientific">Turnera subulata</name>
    <dbReference type="NCBI Taxonomy" id="218843"/>
    <lineage>
        <taxon>Eukaryota</taxon>
        <taxon>Viridiplantae</taxon>
        <taxon>Streptophyta</taxon>
        <taxon>Embryophyta</taxon>
        <taxon>Tracheophyta</taxon>
        <taxon>Spermatophyta</taxon>
        <taxon>Magnoliopsida</taxon>
        <taxon>eudicotyledons</taxon>
        <taxon>Gunneridae</taxon>
        <taxon>Pentapetalae</taxon>
        <taxon>rosids</taxon>
        <taxon>fabids</taxon>
        <taxon>Malpighiales</taxon>
        <taxon>Passifloraceae</taxon>
        <taxon>Turnera</taxon>
    </lineage>
</organism>
<dbReference type="GO" id="GO:0006813">
    <property type="term" value="P:potassium ion transport"/>
    <property type="evidence" value="ECO:0007669"/>
    <property type="project" value="UniProtKB-KW"/>
</dbReference>
<keyword evidence="7" id="KW-0406">Ion transport</keyword>
<reference evidence="14" key="1">
    <citation type="submission" date="2022-02" db="EMBL/GenBank/DDBJ databases">
        <authorList>
            <person name="Henning P.M."/>
            <person name="McCubbin A.G."/>
            <person name="Shore J.S."/>
        </authorList>
    </citation>
    <scope>NUCLEOTIDE SEQUENCE</scope>
    <source>
        <strain evidence="14">F60SS</strain>
        <tissue evidence="14">Leaves</tissue>
    </source>
</reference>
<feature type="transmembrane region" description="Helical" evidence="10">
    <location>
        <begin position="424"/>
        <end position="446"/>
    </location>
</feature>
<evidence type="ECO:0000256" key="1">
    <source>
        <dbReference type="ARBA" id="ARBA00004141"/>
    </source>
</evidence>
<comment type="subcellular location">
    <subcellularLocation>
        <location evidence="1">Membrane</location>
        <topology evidence="1">Multi-pass membrane protein</topology>
    </subcellularLocation>
</comment>
<sequence>MDDKRLEAAIFGESGTIFEFDPKAGSVTQYGYVREPKYNSPWKNVNPLRDASSFLTELGVTIFFIRLLFLLFHFARLPRFLAELVTAIIVGASGMLDQDWFARFLLPPNQIQAVETLAAISLMYYMFLVGLEMNLTSLQTIEKKVIYNVAAGILCPIAAGFGLYSLILYFAEEGKKMDPRRPLGPLYIGVALSITSFPDLATILSDLKILHTNVGRMALSSALVNDLVTWTFLIVSMVYTNGQKGNISMIFSVIFLLLCWFVVRPILLWKIPNAKFIAANGSETLMYYIFFGVLVFGFIADACGTHSMVGGLAFGIVMPSGEFAHRVSDKLEKVVTGILLPYFFVTVGIRTNVTILPFGLSKLMAIITLACSIKILVAFIVSMFNGMSVREGLTLGALMNTKGISAIILLYIGLDAKVLHLQICVIMVLVYMAMTLIVKPIPYLIYSPKSHSKPYIERTIGSCTDCSEFRILLCVHGIHNIAGLTNLLEYSNSTKQKPIAVFAAHLVELVGRTTAMLVVHDRANGTNSGKENVDQVINALEEYKSKGQVESVRTWTLVSPYDTMHEDIYHLAEDNLTNLILVPFNRSSDLKGIAMQNNEASSIRKMSQNLLKRAPCTVGLFLDRGMGLLKTFYDQDKNQTQRQALNVGMCFCGGPDNREALAYSCRMAGCLDAILTVVRFIPGREAKDMIQNVSEFLDERTRDDQYMNEFKFRTMCDPSISLIEKTVNSGHEIVSEMSVIFNGLHLCIVGKGDKVIQPFTRDLTEWVEYEELGPLGDALSASSFADSTSILVVQKYKE</sequence>
<dbReference type="InterPro" id="IPR057290">
    <property type="entry name" value="CHX17_C"/>
</dbReference>
<evidence type="ECO:0008006" key="16">
    <source>
        <dbReference type="Google" id="ProtNLM"/>
    </source>
</evidence>
<evidence type="ECO:0000256" key="6">
    <source>
        <dbReference type="ARBA" id="ARBA00022989"/>
    </source>
</evidence>
<feature type="transmembrane region" description="Helical" evidence="10">
    <location>
        <begin position="245"/>
        <end position="267"/>
    </location>
</feature>
<reference evidence="14" key="2">
    <citation type="journal article" date="2023" name="Plants (Basel)">
        <title>Annotation of the Turnera subulata (Passifloraceae) Draft Genome Reveals the S-Locus Evolved after the Divergence of Turneroideae from Passifloroideae in a Stepwise Manner.</title>
        <authorList>
            <person name="Henning P.M."/>
            <person name="Roalson E.H."/>
            <person name="Mir W."/>
            <person name="McCubbin A.G."/>
            <person name="Shore J.S."/>
        </authorList>
    </citation>
    <scope>NUCLEOTIDE SEQUENCE</scope>
    <source>
        <strain evidence="14">F60SS</strain>
    </source>
</reference>
<gene>
    <name evidence="14" type="ORF">Tsubulata_935544</name>
</gene>
<feature type="transmembrane region" description="Helical" evidence="10">
    <location>
        <begin position="145"/>
        <end position="171"/>
    </location>
</feature>
<dbReference type="OrthoDB" id="818739at2759"/>
<evidence type="ECO:0000256" key="4">
    <source>
        <dbReference type="ARBA" id="ARBA00022692"/>
    </source>
</evidence>
<feature type="transmembrane region" description="Helical" evidence="10">
    <location>
        <begin position="334"/>
        <end position="353"/>
    </location>
</feature>
<keyword evidence="4 10" id="KW-0812">Transmembrane</keyword>
<evidence type="ECO:0000256" key="3">
    <source>
        <dbReference type="ARBA" id="ARBA00022538"/>
    </source>
</evidence>
<dbReference type="InterPro" id="IPR006153">
    <property type="entry name" value="Cation/H_exchanger_TM"/>
</dbReference>
<proteinExistence type="inferred from homology"/>
<evidence type="ECO:0000256" key="8">
    <source>
        <dbReference type="ARBA" id="ARBA00023136"/>
    </source>
</evidence>
<keyword evidence="5" id="KW-0630">Potassium</keyword>
<keyword evidence="8 10" id="KW-0472">Membrane</keyword>
<dbReference type="GO" id="GO:0015297">
    <property type="term" value="F:antiporter activity"/>
    <property type="evidence" value="ECO:0007669"/>
    <property type="project" value="InterPro"/>
</dbReference>
<feature type="domain" description="Cation/H+ exchanger transmembrane" evidence="11">
    <location>
        <begin position="61"/>
        <end position="440"/>
    </location>
</feature>
<dbReference type="PANTHER" id="PTHR32468">
    <property type="entry name" value="CATION/H + ANTIPORTER"/>
    <property type="match status" value="1"/>
</dbReference>
<dbReference type="GO" id="GO:0012505">
    <property type="term" value="C:endomembrane system"/>
    <property type="evidence" value="ECO:0007669"/>
    <property type="project" value="TreeGrafter"/>
</dbReference>
<feature type="transmembrane region" description="Helical" evidence="10">
    <location>
        <begin position="80"/>
        <end position="96"/>
    </location>
</feature>
<feature type="transmembrane region" description="Helical" evidence="10">
    <location>
        <begin position="288"/>
        <end position="314"/>
    </location>
</feature>
<evidence type="ECO:0000256" key="10">
    <source>
        <dbReference type="SAM" id="Phobius"/>
    </source>
</evidence>
<dbReference type="GO" id="GO:0006885">
    <property type="term" value="P:regulation of pH"/>
    <property type="evidence" value="ECO:0007669"/>
    <property type="project" value="TreeGrafter"/>
</dbReference>
<evidence type="ECO:0000259" key="11">
    <source>
        <dbReference type="Pfam" id="PF00999"/>
    </source>
</evidence>
<dbReference type="InterPro" id="IPR050794">
    <property type="entry name" value="CPA2_transporter"/>
</dbReference>
<dbReference type="InterPro" id="IPR057291">
    <property type="entry name" value="CHX17_2nd"/>
</dbReference>
<keyword evidence="3" id="KW-0633">Potassium transport</keyword>
<dbReference type="GO" id="GO:0016020">
    <property type="term" value="C:membrane"/>
    <property type="evidence" value="ECO:0007669"/>
    <property type="project" value="UniProtKB-SubCell"/>
</dbReference>
<accession>A0A9Q0G7X3</accession>
<dbReference type="Pfam" id="PF00999">
    <property type="entry name" value="Na_H_Exchanger"/>
    <property type="match status" value="1"/>
</dbReference>
<comment type="caution">
    <text evidence="14">The sequence shown here is derived from an EMBL/GenBank/DDBJ whole genome shotgun (WGS) entry which is preliminary data.</text>
</comment>